<reference evidence="2" key="1">
    <citation type="journal article" date="2011" name="Nat. Biotechnol.">
        <title>The genomic sequence of the Chinese hamster ovary (CHO)-K1 cell line.</title>
        <authorList>
            <person name="Xu X."/>
            <person name="Nagarajan H."/>
            <person name="Lewis N.E."/>
            <person name="Pan S."/>
            <person name="Cai Z."/>
            <person name="Liu X."/>
            <person name="Chen W."/>
            <person name="Xie M."/>
            <person name="Wang W."/>
            <person name="Hammond S."/>
            <person name="Andersen M.R."/>
            <person name="Neff N."/>
            <person name="Passarelli B."/>
            <person name="Koh W."/>
            <person name="Fan H.C."/>
            <person name="Wang J."/>
            <person name="Gui Y."/>
            <person name="Lee K.H."/>
            <person name="Betenbaugh M.J."/>
            <person name="Quake S.R."/>
            <person name="Famili I."/>
            <person name="Palsson B.O."/>
            <person name="Wang J."/>
        </authorList>
    </citation>
    <scope>NUCLEOTIDE SEQUENCE [LARGE SCALE GENOMIC DNA]</scope>
    <source>
        <strain evidence="2">CHO K1 cell line</strain>
    </source>
</reference>
<organism evidence="1 2">
    <name type="scientific">Cricetulus griseus</name>
    <name type="common">Chinese hamster</name>
    <name type="synonym">Cricetulus barabensis griseus</name>
    <dbReference type="NCBI Taxonomy" id="10029"/>
    <lineage>
        <taxon>Eukaryota</taxon>
        <taxon>Metazoa</taxon>
        <taxon>Chordata</taxon>
        <taxon>Craniata</taxon>
        <taxon>Vertebrata</taxon>
        <taxon>Euteleostomi</taxon>
        <taxon>Mammalia</taxon>
        <taxon>Eutheria</taxon>
        <taxon>Euarchontoglires</taxon>
        <taxon>Glires</taxon>
        <taxon>Rodentia</taxon>
        <taxon>Myomorpha</taxon>
        <taxon>Muroidea</taxon>
        <taxon>Cricetidae</taxon>
        <taxon>Cricetinae</taxon>
        <taxon>Cricetulus</taxon>
    </lineage>
</organism>
<accession>G3HYP2</accession>
<evidence type="ECO:0000313" key="1">
    <source>
        <dbReference type="EMBL" id="EGW01939.1"/>
    </source>
</evidence>
<protein>
    <submittedName>
        <fullName evidence="1">Uncharacterized protein</fullName>
    </submittedName>
</protein>
<gene>
    <name evidence="1" type="ORF">I79_016183</name>
</gene>
<proteinExistence type="predicted"/>
<dbReference type="Proteomes" id="UP000001075">
    <property type="component" value="Unassembled WGS sequence"/>
</dbReference>
<sequence length="50" mass="5455">MLCPQITDQNFHLGSPNWNGSVVNNSTPIPEGSTPSGHCTHKLILAYTYI</sequence>
<dbReference type="InParanoid" id="G3HYP2"/>
<dbReference type="EMBL" id="JH000938">
    <property type="protein sequence ID" value="EGW01939.1"/>
    <property type="molecule type" value="Genomic_DNA"/>
</dbReference>
<dbReference type="AlphaFoldDB" id="G3HYP2"/>
<evidence type="ECO:0000313" key="2">
    <source>
        <dbReference type="Proteomes" id="UP000001075"/>
    </source>
</evidence>
<dbReference type="GlyGen" id="G3HYP2">
    <property type="glycosylation" value="1 site"/>
</dbReference>
<name>G3HYP2_CRIGR</name>